<evidence type="ECO:0000256" key="6">
    <source>
        <dbReference type="ARBA" id="ARBA00022692"/>
    </source>
</evidence>
<evidence type="ECO:0000256" key="1">
    <source>
        <dbReference type="ARBA" id="ARBA00004447"/>
    </source>
</evidence>
<evidence type="ECO:0000313" key="15">
    <source>
        <dbReference type="EMBL" id="GFT39701.1"/>
    </source>
</evidence>
<evidence type="ECO:0000256" key="9">
    <source>
        <dbReference type="ARBA" id="ARBA00023034"/>
    </source>
</evidence>
<comment type="similarity">
    <text evidence="3 12">Belongs to the glycosyltransferase 10 family.</text>
</comment>
<dbReference type="InterPro" id="IPR031481">
    <property type="entry name" value="Glyco_tran_10_N"/>
</dbReference>
<keyword evidence="16" id="KW-1185">Reference proteome</keyword>
<evidence type="ECO:0000256" key="11">
    <source>
        <dbReference type="ARBA" id="ARBA00023180"/>
    </source>
</evidence>
<evidence type="ECO:0000313" key="16">
    <source>
        <dbReference type="Proteomes" id="UP000887013"/>
    </source>
</evidence>
<dbReference type="GO" id="GO:0008417">
    <property type="term" value="F:fucosyltransferase activity"/>
    <property type="evidence" value="ECO:0007669"/>
    <property type="project" value="InterPro"/>
</dbReference>
<dbReference type="EMBL" id="BMAW01109703">
    <property type="protein sequence ID" value="GFT39701.1"/>
    <property type="molecule type" value="Genomic_DNA"/>
</dbReference>
<evidence type="ECO:0000256" key="7">
    <source>
        <dbReference type="ARBA" id="ARBA00022968"/>
    </source>
</evidence>
<evidence type="ECO:0000256" key="3">
    <source>
        <dbReference type="ARBA" id="ARBA00008919"/>
    </source>
</evidence>
<gene>
    <name evidence="15" type="primary">FucTC</name>
    <name evidence="15" type="ORF">NPIL_56061</name>
</gene>
<keyword evidence="8 12" id="KW-1133">Transmembrane helix</keyword>
<dbReference type="EC" id="2.4.1.-" evidence="12"/>
<proteinExistence type="inferred from homology"/>
<keyword evidence="4 12" id="KW-0328">Glycosyltransferase</keyword>
<dbReference type="PANTHER" id="PTHR48438:SF1">
    <property type="entry name" value="ALPHA-(1,3)-FUCOSYLTRANSFERASE C-RELATED"/>
    <property type="match status" value="1"/>
</dbReference>
<comment type="caution">
    <text evidence="15">The sequence shown here is derived from an EMBL/GenBank/DDBJ whole genome shotgun (WGS) entry which is preliminary data.</text>
</comment>
<name>A0A8X6NWY3_NEPPI</name>
<dbReference type="Proteomes" id="UP000887013">
    <property type="component" value="Unassembled WGS sequence"/>
</dbReference>
<evidence type="ECO:0000256" key="2">
    <source>
        <dbReference type="ARBA" id="ARBA00004922"/>
    </source>
</evidence>
<dbReference type="PROSITE" id="PS51257">
    <property type="entry name" value="PROKAR_LIPOPROTEIN"/>
    <property type="match status" value="1"/>
</dbReference>
<organism evidence="15 16">
    <name type="scientific">Nephila pilipes</name>
    <name type="common">Giant wood spider</name>
    <name type="synonym">Nephila maculata</name>
    <dbReference type="NCBI Taxonomy" id="299642"/>
    <lineage>
        <taxon>Eukaryota</taxon>
        <taxon>Metazoa</taxon>
        <taxon>Ecdysozoa</taxon>
        <taxon>Arthropoda</taxon>
        <taxon>Chelicerata</taxon>
        <taxon>Arachnida</taxon>
        <taxon>Araneae</taxon>
        <taxon>Araneomorphae</taxon>
        <taxon>Entelegynae</taxon>
        <taxon>Araneoidea</taxon>
        <taxon>Nephilidae</taxon>
        <taxon>Nephila</taxon>
    </lineage>
</organism>
<reference evidence="15" key="1">
    <citation type="submission" date="2020-08" db="EMBL/GenBank/DDBJ databases">
        <title>Multicomponent nature underlies the extraordinary mechanical properties of spider dragline silk.</title>
        <authorList>
            <person name="Kono N."/>
            <person name="Nakamura H."/>
            <person name="Mori M."/>
            <person name="Yoshida Y."/>
            <person name="Ohtoshi R."/>
            <person name="Malay A.D."/>
            <person name="Moran D.A.P."/>
            <person name="Tomita M."/>
            <person name="Numata K."/>
            <person name="Arakawa K."/>
        </authorList>
    </citation>
    <scope>NUCLEOTIDE SEQUENCE</scope>
</reference>
<sequence>MKHTVIARIRRHPGYFFACVLLITTCYSWIMVSCIFIRSVVQLQKLQNGGRNSSGQNPLVLRDTIVEERFSQSQNENTSKLILLWSSLFSGFEFLETGRNTFDHFSCPKRECEITSDRRRLMESDAVLFHLRTMSMTDIPRNRTSHQKWIFFTLEAPPYSHFHGFSFMKDMFNWTMTYRNDSDVVLPYGKVIRNNKSLFNFENLYSVWKRKSEMATWMVSHCNTESDRESYIKELEKFLRVVTFGECGVAVCHINKTNECLNNFSKKFFFYLAFENAICDDYVTEKFFRTLKYDMIPVVFGGGKYSKIAPPGSYIDAISFNSPKELSIYLYNVASNFTLYSQYFKWKFDGYDIYDMPDPCILCEKLHSDFFHVQSVYHDIQKWWVTESHCRKWKNN</sequence>
<keyword evidence="11" id="KW-0325">Glycoprotein</keyword>
<dbReference type="Pfam" id="PF00852">
    <property type="entry name" value="Glyco_transf_10"/>
    <property type="match status" value="1"/>
</dbReference>
<accession>A0A8X6NWY3</accession>
<protein>
    <recommendedName>
        <fullName evidence="12">Fucosyltransferase</fullName>
        <ecNumber evidence="12">2.4.1.-</ecNumber>
    </recommendedName>
</protein>
<evidence type="ECO:0000256" key="5">
    <source>
        <dbReference type="ARBA" id="ARBA00022679"/>
    </source>
</evidence>
<feature type="domain" description="Fucosyltransferase N-terminal" evidence="14">
    <location>
        <begin position="78"/>
        <end position="189"/>
    </location>
</feature>
<keyword evidence="7" id="KW-0735">Signal-anchor</keyword>
<dbReference type="InterPro" id="IPR055270">
    <property type="entry name" value="Glyco_tran_10_C"/>
</dbReference>
<feature type="domain" description="Fucosyltransferase C-terminal" evidence="13">
    <location>
        <begin position="208"/>
        <end position="383"/>
    </location>
</feature>
<dbReference type="Gene3D" id="3.40.50.11660">
    <property type="entry name" value="Glycosyl transferase family 10, C-terminal domain"/>
    <property type="match status" value="1"/>
</dbReference>
<comment type="pathway">
    <text evidence="2">Protein modification; protein glycosylation.</text>
</comment>
<keyword evidence="6 12" id="KW-0812">Transmembrane</keyword>
<keyword evidence="10 12" id="KW-0472">Membrane</keyword>
<dbReference type="SUPFAM" id="SSF53756">
    <property type="entry name" value="UDP-Glycosyltransferase/glycogen phosphorylase"/>
    <property type="match status" value="1"/>
</dbReference>
<keyword evidence="9 12" id="KW-0333">Golgi apparatus</keyword>
<dbReference type="AlphaFoldDB" id="A0A8X6NWY3"/>
<dbReference type="Pfam" id="PF17039">
    <property type="entry name" value="Glyco_tran_10_N"/>
    <property type="match status" value="1"/>
</dbReference>
<dbReference type="FunFam" id="3.40.50.11660:FF:000006">
    <property type="entry name" value="Alpha-(1,3)-fucosyltransferase C"/>
    <property type="match status" value="1"/>
</dbReference>
<dbReference type="GO" id="GO:0032580">
    <property type="term" value="C:Golgi cisterna membrane"/>
    <property type="evidence" value="ECO:0007669"/>
    <property type="project" value="UniProtKB-SubCell"/>
</dbReference>
<feature type="transmembrane region" description="Helical" evidence="12">
    <location>
        <begin position="12"/>
        <end position="32"/>
    </location>
</feature>
<evidence type="ECO:0000256" key="12">
    <source>
        <dbReference type="RuleBase" id="RU003832"/>
    </source>
</evidence>
<evidence type="ECO:0000259" key="14">
    <source>
        <dbReference type="Pfam" id="PF17039"/>
    </source>
</evidence>
<comment type="subcellular location">
    <subcellularLocation>
        <location evidence="1 12">Golgi apparatus</location>
        <location evidence="1 12">Golgi stack membrane</location>
        <topology evidence="1 12">Single-pass type II membrane protein</topology>
    </subcellularLocation>
</comment>
<dbReference type="InterPro" id="IPR001503">
    <property type="entry name" value="Glyco_trans_10"/>
</dbReference>
<evidence type="ECO:0000256" key="8">
    <source>
        <dbReference type="ARBA" id="ARBA00022989"/>
    </source>
</evidence>
<evidence type="ECO:0000256" key="10">
    <source>
        <dbReference type="ARBA" id="ARBA00023136"/>
    </source>
</evidence>
<keyword evidence="5 12" id="KW-0808">Transferase</keyword>
<dbReference type="PANTHER" id="PTHR48438">
    <property type="entry name" value="ALPHA-(1,3)-FUCOSYLTRANSFERASE C-RELATED"/>
    <property type="match status" value="1"/>
</dbReference>
<dbReference type="InterPro" id="IPR038577">
    <property type="entry name" value="GT10-like_C_sf"/>
</dbReference>
<dbReference type="OrthoDB" id="427096at2759"/>
<evidence type="ECO:0000259" key="13">
    <source>
        <dbReference type="Pfam" id="PF00852"/>
    </source>
</evidence>
<evidence type="ECO:0000256" key="4">
    <source>
        <dbReference type="ARBA" id="ARBA00022676"/>
    </source>
</evidence>